<evidence type="ECO:0000256" key="5">
    <source>
        <dbReference type="ARBA" id="ARBA00022692"/>
    </source>
</evidence>
<dbReference type="InterPro" id="IPR001204">
    <property type="entry name" value="Phos_transporter"/>
</dbReference>
<sequence>MGISDEECTVCGWAGAHEIAFADWVKNASSLKKIKLCVNGPVNFTFVSLLLPHPIFTQEDRKLIKDRPAEASVFSFVQILTAVFGSFAHGGNDVSNAIGPLIGLWLVGRTQEVVTEAAVPIWILLFGGLGITIGLWVWGRRVIQTMGEDLTTITPSR</sequence>
<name>A0A3S5BQM8_9PLAT</name>
<dbReference type="OrthoDB" id="260807at2759"/>
<dbReference type="AlphaFoldDB" id="A0A3S5BQM8"/>
<evidence type="ECO:0000256" key="4">
    <source>
        <dbReference type="ARBA" id="ARBA00022592"/>
    </source>
</evidence>
<dbReference type="GO" id="GO:0016020">
    <property type="term" value="C:membrane"/>
    <property type="evidence" value="ECO:0007669"/>
    <property type="project" value="UniProtKB-SubCell"/>
</dbReference>
<dbReference type="EMBL" id="CAAALY010019057">
    <property type="protein sequence ID" value="VEL13821.1"/>
    <property type="molecule type" value="Genomic_DNA"/>
</dbReference>
<protein>
    <recommendedName>
        <fullName evidence="11">Phosphate transporter</fullName>
    </recommendedName>
</protein>
<evidence type="ECO:0008006" key="11">
    <source>
        <dbReference type="Google" id="ProtNLM"/>
    </source>
</evidence>
<keyword evidence="5 8" id="KW-0812">Transmembrane</keyword>
<feature type="transmembrane region" description="Helical" evidence="8">
    <location>
        <begin position="119"/>
        <end position="138"/>
    </location>
</feature>
<dbReference type="PANTHER" id="PTHR11101">
    <property type="entry name" value="PHOSPHATE TRANSPORTER"/>
    <property type="match status" value="1"/>
</dbReference>
<keyword evidence="4" id="KW-0592">Phosphate transport</keyword>
<dbReference type="Proteomes" id="UP000784294">
    <property type="component" value="Unassembled WGS sequence"/>
</dbReference>
<comment type="caution">
    <text evidence="9">The sequence shown here is derived from an EMBL/GenBank/DDBJ whole genome shotgun (WGS) entry which is preliminary data.</text>
</comment>
<dbReference type="GO" id="GO:0035435">
    <property type="term" value="P:phosphate ion transmembrane transport"/>
    <property type="evidence" value="ECO:0007669"/>
    <property type="project" value="TreeGrafter"/>
</dbReference>
<dbReference type="PANTHER" id="PTHR11101:SF80">
    <property type="entry name" value="PHOSPHATE TRANSPORTER"/>
    <property type="match status" value="1"/>
</dbReference>
<evidence type="ECO:0000256" key="7">
    <source>
        <dbReference type="ARBA" id="ARBA00023136"/>
    </source>
</evidence>
<accession>A0A3S5BQM8</accession>
<keyword evidence="3" id="KW-0813">Transport</keyword>
<evidence type="ECO:0000256" key="2">
    <source>
        <dbReference type="ARBA" id="ARBA00009916"/>
    </source>
</evidence>
<keyword evidence="10" id="KW-1185">Reference proteome</keyword>
<keyword evidence="7 8" id="KW-0472">Membrane</keyword>
<proteinExistence type="inferred from homology"/>
<comment type="subcellular location">
    <subcellularLocation>
        <location evidence="1">Membrane</location>
        <topology evidence="1">Multi-pass membrane protein</topology>
    </subcellularLocation>
</comment>
<dbReference type="GO" id="GO:0005315">
    <property type="term" value="F:phosphate transmembrane transporter activity"/>
    <property type="evidence" value="ECO:0007669"/>
    <property type="project" value="InterPro"/>
</dbReference>
<gene>
    <name evidence="9" type="ORF">PXEA_LOCUS7261</name>
</gene>
<evidence type="ECO:0000256" key="1">
    <source>
        <dbReference type="ARBA" id="ARBA00004141"/>
    </source>
</evidence>
<keyword evidence="6 8" id="KW-1133">Transmembrane helix</keyword>
<evidence type="ECO:0000256" key="6">
    <source>
        <dbReference type="ARBA" id="ARBA00022989"/>
    </source>
</evidence>
<dbReference type="Pfam" id="PF01384">
    <property type="entry name" value="PHO4"/>
    <property type="match status" value="1"/>
</dbReference>
<organism evidence="9 10">
    <name type="scientific">Protopolystoma xenopodis</name>
    <dbReference type="NCBI Taxonomy" id="117903"/>
    <lineage>
        <taxon>Eukaryota</taxon>
        <taxon>Metazoa</taxon>
        <taxon>Spiralia</taxon>
        <taxon>Lophotrochozoa</taxon>
        <taxon>Platyhelminthes</taxon>
        <taxon>Monogenea</taxon>
        <taxon>Polyopisthocotylea</taxon>
        <taxon>Polystomatidea</taxon>
        <taxon>Polystomatidae</taxon>
        <taxon>Protopolystoma</taxon>
    </lineage>
</organism>
<evidence type="ECO:0000313" key="9">
    <source>
        <dbReference type="EMBL" id="VEL13821.1"/>
    </source>
</evidence>
<feature type="transmembrane region" description="Helical" evidence="8">
    <location>
        <begin position="71"/>
        <end position="91"/>
    </location>
</feature>
<evidence type="ECO:0000256" key="8">
    <source>
        <dbReference type="SAM" id="Phobius"/>
    </source>
</evidence>
<evidence type="ECO:0000313" key="10">
    <source>
        <dbReference type="Proteomes" id="UP000784294"/>
    </source>
</evidence>
<reference evidence="9" key="1">
    <citation type="submission" date="2018-11" db="EMBL/GenBank/DDBJ databases">
        <authorList>
            <consortium name="Pathogen Informatics"/>
        </authorList>
    </citation>
    <scope>NUCLEOTIDE SEQUENCE</scope>
</reference>
<evidence type="ECO:0000256" key="3">
    <source>
        <dbReference type="ARBA" id="ARBA00022448"/>
    </source>
</evidence>
<comment type="similarity">
    <text evidence="2">Belongs to the inorganic phosphate transporter (PiT) (TC 2.A.20) family.</text>
</comment>